<dbReference type="Gene3D" id="2.160.20.10">
    <property type="entry name" value="Single-stranded right-handed beta-helix, Pectin lyase-like"/>
    <property type="match status" value="1"/>
</dbReference>
<dbReference type="SUPFAM" id="SSF51126">
    <property type="entry name" value="Pectin lyase-like"/>
    <property type="match status" value="1"/>
</dbReference>
<evidence type="ECO:0000256" key="6">
    <source>
        <dbReference type="ARBA" id="ARBA00023136"/>
    </source>
</evidence>
<dbReference type="InterPro" id="IPR012334">
    <property type="entry name" value="Pectin_lyas_fold"/>
</dbReference>
<evidence type="ECO:0000256" key="7">
    <source>
        <dbReference type="ARBA" id="ARBA00023237"/>
    </source>
</evidence>
<evidence type="ECO:0000256" key="2">
    <source>
        <dbReference type="ARBA" id="ARBA00004442"/>
    </source>
</evidence>
<dbReference type="NCBIfam" id="TIGR01376">
    <property type="entry name" value="POMP_repeat"/>
    <property type="match status" value="1"/>
</dbReference>
<keyword evidence="7" id="KW-0998">Cell outer membrane</keyword>
<comment type="caution">
    <text evidence="8">The sequence shown here is derived from an EMBL/GenBank/DDBJ whole genome shotgun (WGS) entry which is preliminary data.</text>
</comment>
<dbReference type="InterPro" id="IPR011050">
    <property type="entry name" value="Pectin_lyase_fold/virulence"/>
</dbReference>
<dbReference type="EMBL" id="BARS01029737">
    <property type="protein sequence ID" value="GAG07955.1"/>
    <property type="molecule type" value="Genomic_DNA"/>
</dbReference>
<evidence type="ECO:0000313" key="8">
    <source>
        <dbReference type="EMBL" id="GAG07955.1"/>
    </source>
</evidence>
<name>X0UQL7_9ZZZZ</name>
<accession>X0UQL7</accession>
<keyword evidence="5" id="KW-0732">Signal</keyword>
<reference evidence="8" key="1">
    <citation type="journal article" date="2014" name="Front. Microbiol.">
        <title>High frequency of phylogenetically diverse reductive dehalogenase-homologous genes in deep subseafloor sedimentary metagenomes.</title>
        <authorList>
            <person name="Kawai M."/>
            <person name="Futagami T."/>
            <person name="Toyoda A."/>
            <person name="Takaki Y."/>
            <person name="Nishi S."/>
            <person name="Hori S."/>
            <person name="Arai W."/>
            <person name="Tsubouchi T."/>
            <person name="Morono Y."/>
            <person name="Uchiyama I."/>
            <person name="Ito T."/>
            <person name="Fujiyama A."/>
            <person name="Inagaki F."/>
            <person name="Takami H."/>
        </authorList>
    </citation>
    <scope>NUCLEOTIDE SEQUENCE</scope>
    <source>
        <strain evidence="8">Expedition CK06-06</strain>
    </source>
</reference>
<gene>
    <name evidence="8" type="ORF">S01H1_46438</name>
</gene>
<dbReference type="GO" id="GO:0009279">
    <property type="term" value="C:cell outer membrane"/>
    <property type="evidence" value="ECO:0007669"/>
    <property type="project" value="UniProtKB-SubCell"/>
</dbReference>
<comment type="subcellular location">
    <subcellularLocation>
        <location evidence="1">Cell envelope</location>
    </subcellularLocation>
    <subcellularLocation>
        <location evidence="2">Cell outer membrane</location>
    </subcellularLocation>
    <subcellularLocation>
        <location evidence="3">Secreted</location>
    </subcellularLocation>
</comment>
<sequence>MDSKASVKTWRLISTTLIVLLASGIAAGKTIYVDATKNGDGSSWANAYRHLQDGLAAAAGGDEIWVAQGTYNPDASLADPNGSGDRTATFDLISGIKLYGGFPTGGGLWADRDPGTSPTILSGDLNGDDVGFTNNGDNSRHVVTTSYVDPNTVLDGFIITGGNADGSGIDGYGGGTSNYQSSPTIKNCTFTTNTATKRGGALFSKQSGPIVTNCIFSGNSAANAAGAMYNQNSTPTVTNCVFT</sequence>
<evidence type="ECO:0000256" key="1">
    <source>
        <dbReference type="ARBA" id="ARBA00004196"/>
    </source>
</evidence>
<proteinExistence type="predicted"/>
<feature type="non-terminal residue" evidence="8">
    <location>
        <position position="243"/>
    </location>
</feature>
<evidence type="ECO:0008006" key="9">
    <source>
        <dbReference type="Google" id="ProtNLM"/>
    </source>
</evidence>
<dbReference type="GO" id="GO:0005576">
    <property type="term" value="C:extracellular region"/>
    <property type="evidence" value="ECO:0007669"/>
    <property type="project" value="UniProtKB-SubCell"/>
</dbReference>
<organism evidence="8">
    <name type="scientific">marine sediment metagenome</name>
    <dbReference type="NCBI Taxonomy" id="412755"/>
    <lineage>
        <taxon>unclassified sequences</taxon>
        <taxon>metagenomes</taxon>
        <taxon>ecological metagenomes</taxon>
    </lineage>
</organism>
<keyword evidence="4" id="KW-0964">Secreted</keyword>
<evidence type="ECO:0000256" key="4">
    <source>
        <dbReference type="ARBA" id="ARBA00022525"/>
    </source>
</evidence>
<dbReference type="AlphaFoldDB" id="X0UQL7"/>
<evidence type="ECO:0000256" key="3">
    <source>
        <dbReference type="ARBA" id="ARBA00004613"/>
    </source>
</evidence>
<keyword evidence="6" id="KW-0472">Membrane</keyword>
<evidence type="ECO:0000256" key="5">
    <source>
        <dbReference type="ARBA" id="ARBA00022729"/>
    </source>
</evidence>
<dbReference type="InterPro" id="IPR003368">
    <property type="entry name" value="POMP_repeat"/>
</dbReference>
<protein>
    <recommendedName>
        <fullName evidence="9">Right handed beta helix domain-containing protein</fullName>
    </recommendedName>
</protein>